<feature type="region of interest" description="Disordered" evidence="1">
    <location>
        <begin position="1"/>
        <end position="38"/>
    </location>
</feature>
<protein>
    <submittedName>
        <fullName evidence="2">Uncharacterized protein</fullName>
    </submittedName>
</protein>
<dbReference type="AlphaFoldDB" id="A0A067SJ74"/>
<evidence type="ECO:0000313" key="3">
    <source>
        <dbReference type="Proteomes" id="UP000027222"/>
    </source>
</evidence>
<name>A0A067SJ74_GALM3</name>
<keyword evidence="3" id="KW-1185">Reference proteome</keyword>
<reference evidence="3" key="1">
    <citation type="journal article" date="2014" name="Proc. Natl. Acad. Sci. U.S.A.">
        <title>Extensive sampling of basidiomycete genomes demonstrates inadequacy of the white-rot/brown-rot paradigm for wood decay fungi.</title>
        <authorList>
            <person name="Riley R."/>
            <person name="Salamov A.A."/>
            <person name="Brown D.W."/>
            <person name="Nagy L.G."/>
            <person name="Floudas D."/>
            <person name="Held B.W."/>
            <person name="Levasseur A."/>
            <person name="Lombard V."/>
            <person name="Morin E."/>
            <person name="Otillar R."/>
            <person name="Lindquist E.A."/>
            <person name="Sun H."/>
            <person name="LaButti K.M."/>
            <person name="Schmutz J."/>
            <person name="Jabbour D."/>
            <person name="Luo H."/>
            <person name="Baker S.E."/>
            <person name="Pisabarro A.G."/>
            <person name="Walton J.D."/>
            <person name="Blanchette R.A."/>
            <person name="Henrissat B."/>
            <person name="Martin F."/>
            <person name="Cullen D."/>
            <person name="Hibbett D.S."/>
            <person name="Grigoriev I.V."/>
        </authorList>
    </citation>
    <scope>NUCLEOTIDE SEQUENCE [LARGE SCALE GENOMIC DNA]</scope>
    <source>
        <strain evidence="3">CBS 339.88</strain>
    </source>
</reference>
<dbReference type="HOGENOM" id="CLU_3068823_0_0_1"/>
<dbReference type="EMBL" id="KL142420">
    <property type="protein sequence ID" value="KDR66828.1"/>
    <property type="molecule type" value="Genomic_DNA"/>
</dbReference>
<gene>
    <name evidence="2" type="ORF">GALMADRAFT_232375</name>
</gene>
<dbReference type="Proteomes" id="UP000027222">
    <property type="component" value="Unassembled WGS sequence"/>
</dbReference>
<proteinExistence type="predicted"/>
<evidence type="ECO:0000313" key="2">
    <source>
        <dbReference type="EMBL" id="KDR66828.1"/>
    </source>
</evidence>
<feature type="compositionally biased region" description="Basic and acidic residues" evidence="1">
    <location>
        <begin position="1"/>
        <end position="13"/>
    </location>
</feature>
<sequence length="53" mass="5969">MDEKKTSRTGETEKETEDTSTYPSCPAPPPRLLHRGAGTIDTRRLRWLALKLG</sequence>
<organism evidence="2 3">
    <name type="scientific">Galerina marginata (strain CBS 339.88)</name>
    <dbReference type="NCBI Taxonomy" id="685588"/>
    <lineage>
        <taxon>Eukaryota</taxon>
        <taxon>Fungi</taxon>
        <taxon>Dikarya</taxon>
        <taxon>Basidiomycota</taxon>
        <taxon>Agaricomycotina</taxon>
        <taxon>Agaricomycetes</taxon>
        <taxon>Agaricomycetidae</taxon>
        <taxon>Agaricales</taxon>
        <taxon>Agaricineae</taxon>
        <taxon>Strophariaceae</taxon>
        <taxon>Galerina</taxon>
    </lineage>
</organism>
<accession>A0A067SJ74</accession>
<evidence type="ECO:0000256" key="1">
    <source>
        <dbReference type="SAM" id="MobiDB-lite"/>
    </source>
</evidence>